<sequence length="105" mass="11776">MPPDSVDLDGHRSGTEQQATDQRRQLEAVRQDQGRLEERQATFDAFMSAGPARNWPEAAARAQYVIQLLMDSYGVRDPRQRELVARVFSDFATLTGDTPKGPEAQ</sequence>
<evidence type="ECO:0000313" key="2">
    <source>
        <dbReference type="EMBL" id="MDY0872180.1"/>
    </source>
</evidence>
<feature type="compositionally biased region" description="Basic and acidic residues" evidence="1">
    <location>
        <begin position="21"/>
        <end position="33"/>
    </location>
</feature>
<organism evidence="2 3">
    <name type="scientific">Dongia rigui</name>
    <dbReference type="NCBI Taxonomy" id="940149"/>
    <lineage>
        <taxon>Bacteria</taxon>
        <taxon>Pseudomonadati</taxon>
        <taxon>Pseudomonadota</taxon>
        <taxon>Alphaproteobacteria</taxon>
        <taxon>Rhodospirillales</taxon>
        <taxon>Dongiaceae</taxon>
        <taxon>Dongia</taxon>
    </lineage>
</organism>
<proteinExistence type="predicted"/>
<dbReference type="RefSeq" id="WP_320500597.1">
    <property type="nucleotide sequence ID" value="NZ_JAXCLX010000001.1"/>
</dbReference>
<accession>A0ABU5DZ31</accession>
<comment type="caution">
    <text evidence="2">The sequence shown here is derived from an EMBL/GenBank/DDBJ whole genome shotgun (WGS) entry which is preliminary data.</text>
</comment>
<reference evidence="2 3" key="1">
    <citation type="journal article" date="2013" name="Antonie Van Leeuwenhoek">
        <title>Dongia rigui sp. nov., isolated from freshwater of a large wetland in Korea.</title>
        <authorList>
            <person name="Baik K.S."/>
            <person name="Hwang Y.M."/>
            <person name="Choi J.S."/>
            <person name="Kwon J."/>
            <person name="Seong C.N."/>
        </authorList>
    </citation>
    <scope>NUCLEOTIDE SEQUENCE [LARGE SCALE GENOMIC DNA]</scope>
    <source>
        <strain evidence="2 3">04SU4-P</strain>
    </source>
</reference>
<feature type="region of interest" description="Disordered" evidence="1">
    <location>
        <begin position="1"/>
        <end position="33"/>
    </location>
</feature>
<dbReference type="Proteomes" id="UP001271769">
    <property type="component" value="Unassembled WGS sequence"/>
</dbReference>
<dbReference type="EMBL" id="JAXCLX010000001">
    <property type="protein sequence ID" value="MDY0872180.1"/>
    <property type="molecule type" value="Genomic_DNA"/>
</dbReference>
<name>A0ABU5DZ31_9PROT</name>
<gene>
    <name evidence="2" type="ORF">SMD31_09610</name>
</gene>
<evidence type="ECO:0000256" key="1">
    <source>
        <dbReference type="SAM" id="MobiDB-lite"/>
    </source>
</evidence>
<protein>
    <submittedName>
        <fullName evidence="2">Uncharacterized protein</fullName>
    </submittedName>
</protein>
<keyword evidence="3" id="KW-1185">Reference proteome</keyword>
<evidence type="ECO:0000313" key="3">
    <source>
        <dbReference type="Proteomes" id="UP001271769"/>
    </source>
</evidence>